<dbReference type="AlphaFoldDB" id="A0A2A2SBX9"/>
<dbReference type="InterPro" id="IPR036390">
    <property type="entry name" value="WH_DNA-bd_sf"/>
</dbReference>
<accession>A0A2A2SBX9</accession>
<evidence type="ECO:0000259" key="1">
    <source>
        <dbReference type="PROSITE" id="PS50995"/>
    </source>
</evidence>
<dbReference type="Proteomes" id="UP000218151">
    <property type="component" value="Unassembled WGS sequence"/>
</dbReference>
<dbReference type="SUPFAM" id="SSF46785">
    <property type="entry name" value="Winged helix' DNA-binding domain"/>
    <property type="match status" value="1"/>
</dbReference>
<dbReference type="PRINTS" id="PR00598">
    <property type="entry name" value="HTHMARR"/>
</dbReference>
<dbReference type="Gene3D" id="1.10.10.10">
    <property type="entry name" value="Winged helix-like DNA-binding domain superfamily/Winged helix DNA-binding domain"/>
    <property type="match status" value="1"/>
</dbReference>
<protein>
    <submittedName>
        <fullName evidence="2">MarR family transcriptional regulator</fullName>
    </submittedName>
</protein>
<dbReference type="PROSITE" id="PS50995">
    <property type="entry name" value="HTH_MARR_2"/>
    <property type="match status" value="1"/>
</dbReference>
<comment type="caution">
    <text evidence="2">The sequence shown here is derived from an EMBL/GenBank/DDBJ whole genome shotgun (WGS) entry which is preliminary data.</text>
</comment>
<dbReference type="GO" id="GO:0003700">
    <property type="term" value="F:DNA-binding transcription factor activity"/>
    <property type="evidence" value="ECO:0007669"/>
    <property type="project" value="InterPro"/>
</dbReference>
<evidence type="ECO:0000313" key="3">
    <source>
        <dbReference type="Proteomes" id="UP000218151"/>
    </source>
</evidence>
<proteinExistence type="predicted"/>
<dbReference type="OrthoDB" id="7063965at2"/>
<reference evidence="3" key="1">
    <citation type="submission" date="2017-09" db="EMBL/GenBank/DDBJ databases">
        <authorList>
            <person name="Feng G."/>
            <person name="Zhu H."/>
        </authorList>
    </citation>
    <scope>NUCLEOTIDE SEQUENCE [LARGE SCALE GENOMIC DNA]</scope>
    <source>
        <strain evidence="3">1PNM-20</strain>
    </source>
</reference>
<gene>
    <name evidence="2" type="ORF">CKY28_16750</name>
</gene>
<dbReference type="InterPro" id="IPR039422">
    <property type="entry name" value="MarR/SlyA-like"/>
</dbReference>
<dbReference type="SMART" id="SM00347">
    <property type="entry name" value="HTH_MARR"/>
    <property type="match status" value="1"/>
</dbReference>
<keyword evidence="3" id="KW-1185">Reference proteome</keyword>
<organism evidence="2 3">
    <name type="scientific">Sphingomonas lenta</name>
    <dbReference type="NCBI Taxonomy" id="1141887"/>
    <lineage>
        <taxon>Bacteria</taxon>
        <taxon>Pseudomonadati</taxon>
        <taxon>Pseudomonadota</taxon>
        <taxon>Alphaproteobacteria</taxon>
        <taxon>Sphingomonadales</taxon>
        <taxon>Sphingomonadaceae</taxon>
        <taxon>Sphingomonas</taxon>
    </lineage>
</organism>
<dbReference type="RefSeq" id="WP_095999513.1">
    <property type="nucleotide sequence ID" value="NZ_NSLI01000005.1"/>
</dbReference>
<dbReference type="GO" id="GO:0006950">
    <property type="term" value="P:response to stress"/>
    <property type="evidence" value="ECO:0007669"/>
    <property type="project" value="TreeGrafter"/>
</dbReference>
<dbReference type="Pfam" id="PF12802">
    <property type="entry name" value="MarR_2"/>
    <property type="match status" value="1"/>
</dbReference>
<evidence type="ECO:0000313" key="2">
    <source>
        <dbReference type="EMBL" id="PAX06768.1"/>
    </source>
</evidence>
<sequence length="161" mass="17482">MSGAPLREKHDGALAGRDTLRLWLRLLSCTTVVEKEVKRRLSQRFGTTLPRFDVLAALDRRPEGMTLSALSRALLVSNGNVTGLAKQLGEDGLVAIEPLPGDRRASLVRLTEAGAEHFAQVSAAHHEWIDDLLGGLSRAQRSLLFDLLGALKVSIAVELEP</sequence>
<dbReference type="EMBL" id="NSLI01000005">
    <property type="protein sequence ID" value="PAX06768.1"/>
    <property type="molecule type" value="Genomic_DNA"/>
</dbReference>
<name>A0A2A2SBX9_9SPHN</name>
<dbReference type="InterPro" id="IPR036388">
    <property type="entry name" value="WH-like_DNA-bd_sf"/>
</dbReference>
<feature type="domain" description="HTH marR-type" evidence="1">
    <location>
        <begin position="19"/>
        <end position="153"/>
    </location>
</feature>
<dbReference type="PANTHER" id="PTHR33164">
    <property type="entry name" value="TRANSCRIPTIONAL REGULATOR, MARR FAMILY"/>
    <property type="match status" value="1"/>
</dbReference>
<dbReference type="InterPro" id="IPR000835">
    <property type="entry name" value="HTH_MarR-typ"/>
</dbReference>
<dbReference type="PANTHER" id="PTHR33164:SF43">
    <property type="entry name" value="HTH-TYPE TRANSCRIPTIONAL REPRESSOR YETL"/>
    <property type="match status" value="1"/>
</dbReference>